<organism evidence="1 2">
    <name type="scientific">Trichinella zimbabwensis</name>
    <dbReference type="NCBI Taxonomy" id="268475"/>
    <lineage>
        <taxon>Eukaryota</taxon>
        <taxon>Metazoa</taxon>
        <taxon>Ecdysozoa</taxon>
        <taxon>Nematoda</taxon>
        <taxon>Enoplea</taxon>
        <taxon>Dorylaimia</taxon>
        <taxon>Trichinellida</taxon>
        <taxon>Trichinellidae</taxon>
        <taxon>Trichinella</taxon>
    </lineage>
</organism>
<dbReference type="AlphaFoldDB" id="A0A0V1GYU2"/>
<sequence>MTLVLNHLTSFNAVSSGRSLLPMSRNEMKCFLKPVQILSTVVPSALSSKGVCSEAVFSKSQKLITQFWSCFSHMLTCFAMQASSSIKEQLSTDMRITFSSLRTGMLELLIRRTDALVGRVKNMQSDGVTLARVKKLLHKTAFLDPLLENLCSVFSSTVQLWSAPTYCNKARLSTSVLLLFEVLNFNRYTSSEITYADRSAQSTSRLQKVNAFLSECIRCMKEIQVHSSPVLGIPFLRCDDY</sequence>
<dbReference type="OrthoDB" id="10609500at2759"/>
<accession>A0A0V1GYU2</accession>
<evidence type="ECO:0000313" key="1">
    <source>
        <dbReference type="EMBL" id="KRZ03438.1"/>
    </source>
</evidence>
<dbReference type="EMBL" id="JYDP01000193">
    <property type="protein sequence ID" value="KRZ03438.1"/>
    <property type="molecule type" value="Genomic_DNA"/>
</dbReference>
<dbReference type="STRING" id="268475.A0A0V1GYU2"/>
<protein>
    <submittedName>
        <fullName evidence="1">Uncharacterized protein</fullName>
    </submittedName>
</protein>
<gene>
    <name evidence="1" type="ORF">T11_1568</name>
</gene>
<proteinExistence type="predicted"/>
<comment type="caution">
    <text evidence="1">The sequence shown here is derived from an EMBL/GenBank/DDBJ whole genome shotgun (WGS) entry which is preliminary data.</text>
</comment>
<dbReference type="Proteomes" id="UP000055024">
    <property type="component" value="Unassembled WGS sequence"/>
</dbReference>
<keyword evidence="2" id="KW-1185">Reference proteome</keyword>
<evidence type="ECO:0000313" key="2">
    <source>
        <dbReference type="Proteomes" id="UP000055024"/>
    </source>
</evidence>
<name>A0A0V1GYU2_9BILA</name>
<reference evidence="1 2" key="1">
    <citation type="submission" date="2015-01" db="EMBL/GenBank/DDBJ databases">
        <title>Evolution of Trichinella species and genotypes.</title>
        <authorList>
            <person name="Korhonen P.K."/>
            <person name="Edoardo P."/>
            <person name="Giuseppe L.R."/>
            <person name="Gasser R.B."/>
        </authorList>
    </citation>
    <scope>NUCLEOTIDE SEQUENCE [LARGE SCALE GENOMIC DNA]</scope>
    <source>
        <strain evidence="1">ISS1029</strain>
    </source>
</reference>